<dbReference type="CDD" id="cd04301">
    <property type="entry name" value="NAT_SF"/>
    <property type="match status" value="1"/>
</dbReference>
<dbReference type="AlphaFoldDB" id="A0A7H9BFX4"/>
<accession>A0A7H9BFX4</accession>
<dbReference type="GO" id="GO:0016747">
    <property type="term" value="F:acyltransferase activity, transferring groups other than amino-acyl groups"/>
    <property type="evidence" value="ECO:0007669"/>
    <property type="project" value="InterPro"/>
</dbReference>
<sequence>MSFPIRQIQTKDLPSILDIQAACYPIELHEEYDTFLAKLQASPETNWLIEANGKILGYLFCHPWRGDAAPELNRVITSCPEIPDRFYLHDLAIHPQARGQNLSISLAHQALQWAQQMEYQNAMLVAVEGAEQFWQKLGFEVSQQQSASLSQYGNAKLMLKKLGV</sequence>
<dbReference type="PANTHER" id="PTHR43877">
    <property type="entry name" value="AMINOALKYLPHOSPHONATE N-ACETYLTRANSFERASE-RELATED-RELATED"/>
    <property type="match status" value="1"/>
</dbReference>
<dbReference type="Proteomes" id="UP000509597">
    <property type="component" value="Chromosome"/>
</dbReference>
<dbReference type="EMBL" id="CP058627">
    <property type="protein sequence ID" value="QLG87519.1"/>
    <property type="molecule type" value="Genomic_DNA"/>
</dbReference>
<evidence type="ECO:0000313" key="4">
    <source>
        <dbReference type="EMBL" id="QLG87519.1"/>
    </source>
</evidence>
<dbReference type="InterPro" id="IPR016181">
    <property type="entry name" value="Acyl_CoA_acyltransferase"/>
</dbReference>
<dbReference type="KEGG" id="chiz:HQ393_04215"/>
<protein>
    <submittedName>
        <fullName evidence="4">GNAT family N-acetyltransferase</fullName>
    </submittedName>
</protein>
<keyword evidence="1 4" id="KW-0808">Transferase</keyword>
<reference evidence="4 5" key="1">
    <citation type="submission" date="2020-07" db="EMBL/GenBank/DDBJ databases">
        <title>Complete genome sequence of Chitinibacter sp. 2T18.</title>
        <authorList>
            <person name="Bae J.-W."/>
            <person name="Choi J.-W."/>
        </authorList>
    </citation>
    <scope>NUCLEOTIDE SEQUENCE [LARGE SCALE GENOMIC DNA]</scope>
    <source>
        <strain evidence="4 5">2T18</strain>
    </source>
</reference>
<keyword evidence="5" id="KW-1185">Reference proteome</keyword>
<dbReference type="PROSITE" id="PS51186">
    <property type="entry name" value="GNAT"/>
    <property type="match status" value="1"/>
</dbReference>
<gene>
    <name evidence="4" type="ORF">HQ393_04215</name>
</gene>
<dbReference type="SUPFAM" id="SSF55729">
    <property type="entry name" value="Acyl-CoA N-acyltransferases (Nat)"/>
    <property type="match status" value="1"/>
</dbReference>
<dbReference type="RefSeq" id="WP_179357602.1">
    <property type="nucleotide sequence ID" value="NZ_CP058627.1"/>
</dbReference>
<evidence type="ECO:0000256" key="2">
    <source>
        <dbReference type="ARBA" id="ARBA00023315"/>
    </source>
</evidence>
<evidence type="ECO:0000259" key="3">
    <source>
        <dbReference type="PROSITE" id="PS51186"/>
    </source>
</evidence>
<dbReference type="Pfam" id="PF00583">
    <property type="entry name" value="Acetyltransf_1"/>
    <property type="match status" value="1"/>
</dbReference>
<name>A0A7H9BFX4_9NEIS</name>
<dbReference type="InterPro" id="IPR050832">
    <property type="entry name" value="Bact_Acetyltransf"/>
</dbReference>
<feature type="domain" description="N-acetyltransferase" evidence="3">
    <location>
        <begin position="3"/>
        <end position="163"/>
    </location>
</feature>
<evidence type="ECO:0000313" key="5">
    <source>
        <dbReference type="Proteomes" id="UP000509597"/>
    </source>
</evidence>
<keyword evidence="2" id="KW-0012">Acyltransferase</keyword>
<dbReference type="Gene3D" id="3.40.630.30">
    <property type="match status" value="1"/>
</dbReference>
<proteinExistence type="predicted"/>
<evidence type="ECO:0000256" key="1">
    <source>
        <dbReference type="ARBA" id="ARBA00022679"/>
    </source>
</evidence>
<dbReference type="InterPro" id="IPR000182">
    <property type="entry name" value="GNAT_dom"/>
</dbReference>
<organism evidence="4 5">
    <name type="scientific">Chitinibacter bivalviorum</name>
    <dbReference type="NCBI Taxonomy" id="2739434"/>
    <lineage>
        <taxon>Bacteria</taxon>
        <taxon>Pseudomonadati</taxon>
        <taxon>Pseudomonadota</taxon>
        <taxon>Betaproteobacteria</taxon>
        <taxon>Neisseriales</taxon>
        <taxon>Chitinibacteraceae</taxon>
        <taxon>Chitinibacter</taxon>
    </lineage>
</organism>